<accession>A0AAU9UYK8</accession>
<dbReference type="GO" id="GO:0004843">
    <property type="term" value="F:cysteine-type deubiquitinase activity"/>
    <property type="evidence" value="ECO:0007669"/>
    <property type="project" value="InterPro"/>
</dbReference>
<dbReference type="PROSITE" id="PS50235">
    <property type="entry name" value="USP_3"/>
    <property type="match status" value="1"/>
</dbReference>
<dbReference type="Pfam" id="PF00443">
    <property type="entry name" value="UCH"/>
    <property type="match status" value="1"/>
</dbReference>
<dbReference type="InterPro" id="IPR050164">
    <property type="entry name" value="Peptidase_C19"/>
</dbReference>
<name>A0AAU9UYK8_EUPED</name>
<feature type="compositionally biased region" description="Low complexity" evidence="2">
    <location>
        <begin position="479"/>
        <end position="495"/>
    </location>
</feature>
<dbReference type="InterPro" id="IPR018200">
    <property type="entry name" value="USP_CS"/>
</dbReference>
<gene>
    <name evidence="4" type="ORF">EEDITHA_LOCUS17677</name>
</gene>
<sequence length="759" mass="85999">MLKLKLLKENMAVKKHELVADNRNQPDLTALAQFLQMMNEQPNYLPPHQELVKHCQDIVKCLSRTPGTVEQLWQLLQPVEQFLLRVVTTVHGDIRHEIFTAILDKFYSYISDPQSDACPATAAVLIVIDESDEESALSSARWLVQQRENGPAGAGLRAALSCLYRWLYEWHGTPALGNWLIAYIKALEENERFDVLIETSVDNVAKLFSSMANPASLQQKTADAIFHVLASLRESTETFDRISPHVGDVLVNLAADSGQWSRQLLQNLVDILTAMVDGILESIKGDAQDIFREKYADVILCLERHMASRACSFLQLPAWRTRNVCLPLNPHVPMRKVGLLNLGNTCYMNSVMQALLVARQFSTHVVLKMTAVPYWAKMSVLFAEMMHSISTKLNPSDFFSVVKPPFFTRDNQHDSSEFLGYLFELLQSYEHCSDRNFDYTRPAVLNGASRLRMIHPHVQPHSPPHAVDDNAESSQSRRSVSPMPGSSASGSSSSGLKRASPEQEVLAPPKKRFRMSEATFLRRDSFIDSMFGGVLLTRVECTVCHASSLSRDVFRDLQLAFPEKPEGWQHSVQSLLEYYCSKESLSGENKYECRDCGGLQDAERSVLIETTPKYLILVLKNFKFDSKLQVQTKLMHTVYHNHTVTLPTVRSQTVHSVYNLFAAVIHAGTTLDSGHYYTLAKDNDQWHKYNDDEVTFADESHLNGLNRSSTPYILFYRRTDIEEGTAPSLEELPPKLQELVMAHNKHYVDTVRKIRLTRP</sequence>
<dbReference type="InterPro" id="IPR028889">
    <property type="entry name" value="USP"/>
</dbReference>
<evidence type="ECO:0000256" key="1">
    <source>
        <dbReference type="ARBA" id="ARBA00009085"/>
    </source>
</evidence>
<evidence type="ECO:0000259" key="3">
    <source>
        <dbReference type="PROSITE" id="PS50235"/>
    </source>
</evidence>
<feature type="region of interest" description="Disordered" evidence="2">
    <location>
        <begin position="456"/>
        <end position="509"/>
    </location>
</feature>
<dbReference type="PANTHER" id="PTHR24006">
    <property type="entry name" value="UBIQUITIN CARBOXYL-TERMINAL HYDROLASE"/>
    <property type="match status" value="1"/>
</dbReference>
<reference evidence="4" key="1">
    <citation type="submission" date="2022-03" db="EMBL/GenBank/DDBJ databases">
        <authorList>
            <person name="Tunstrom K."/>
        </authorList>
    </citation>
    <scope>NUCLEOTIDE SEQUENCE</scope>
</reference>
<dbReference type="InterPro" id="IPR001394">
    <property type="entry name" value="Peptidase_C19_UCH"/>
</dbReference>
<dbReference type="PANTHER" id="PTHR24006:SF908">
    <property type="entry name" value="DEUBIQUITINATING APOPTOTIC INHIBITOR, ISOFORM A"/>
    <property type="match status" value="1"/>
</dbReference>
<proteinExistence type="inferred from homology"/>
<dbReference type="AlphaFoldDB" id="A0AAU9UYK8"/>
<organism evidence="4 5">
    <name type="scientific">Euphydryas editha</name>
    <name type="common">Edith's checkerspot</name>
    <dbReference type="NCBI Taxonomy" id="104508"/>
    <lineage>
        <taxon>Eukaryota</taxon>
        <taxon>Metazoa</taxon>
        <taxon>Ecdysozoa</taxon>
        <taxon>Arthropoda</taxon>
        <taxon>Hexapoda</taxon>
        <taxon>Insecta</taxon>
        <taxon>Pterygota</taxon>
        <taxon>Neoptera</taxon>
        <taxon>Endopterygota</taxon>
        <taxon>Lepidoptera</taxon>
        <taxon>Glossata</taxon>
        <taxon>Ditrysia</taxon>
        <taxon>Papilionoidea</taxon>
        <taxon>Nymphalidae</taxon>
        <taxon>Nymphalinae</taxon>
        <taxon>Euphydryas</taxon>
    </lineage>
</organism>
<dbReference type="EMBL" id="CAKOGL010000026">
    <property type="protein sequence ID" value="CAH2103127.1"/>
    <property type="molecule type" value="Genomic_DNA"/>
</dbReference>
<comment type="caution">
    <text evidence="4">The sequence shown here is derived from an EMBL/GenBank/DDBJ whole genome shotgun (WGS) entry which is preliminary data.</text>
</comment>
<dbReference type="GO" id="GO:0005829">
    <property type="term" value="C:cytosol"/>
    <property type="evidence" value="ECO:0007669"/>
    <property type="project" value="TreeGrafter"/>
</dbReference>
<dbReference type="Gene3D" id="3.90.70.10">
    <property type="entry name" value="Cysteine proteinases"/>
    <property type="match status" value="1"/>
</dbReference>
<keyword evidence="5" id="KW-1185">Reference proteome</keyword>
<comment type="similarity">
    <text evidence="1">Belongs to the peptidase C19 family.</text>
</comment>
<evidence type="ECO:0000256" key="2">
    <source>
        <dbReference type="SAM" id="MobiDB-lite"/>
    </source>
</evidence>
<dbReference type="InterPro" id="IPR049407">
    <property type="entry name" value="Usp38-like_N"/>
</dbReference>
<dbReference type="Proteomes" id="UP001153954">
    <property type="component" value="Unassembled WGS sequence"/>
</dbReference>
<dbReference type="Pfam" id="PF21246">
    <property type="entry name" value="Usp38-like_N"/>
    <property type="match status" value="1"/>
</dbReference>
<dbReference type="GO" id="GO:0005634">
    <property type="term" value="C:nucleus"/>
    <property type="evidence" value="ECO:0007669"/>
    <property type="project" value="TreeGrafter"/>
</dbReference>
<feature type="domain" description="USP" evidence="3">
    <location>
        <begin position="337"/>
        <end position="719"/>
    </location>
</feature>
<dbReference type="SUPFAM" id="SSF54001">
    <property type="entry name" value="Cysteine proteinases"/>
    <property type="match status" value="1"/>
</dbReference>
<evidence type="ECO:0000313" key="5">
    <source>
        <dbReference type="Proteomes" id="UP001153954"/>
    </source>
</evidence>
<dbReference type="GO" id="GO:0016579">
    <property type="term" value="P:protein deubiquitination"/>
    <property type="evidence" value="ECO:0007669"/>
    <property type="project" value="InterPro"/>
</dbReference>
<protein>
    <recommendedName>
        <fullName evidence="3">USP domain-containing protein</fullName>
    </recommendedName>
</protein>
<dbReference type="PROSITE" id="PS00972">
    <property type="entry name" value="USP_1"/>
    <property type="match status" value="1"/>
</dbReference>
<evidence type="ECO:0000313" key="4">
    <source>
        <dbReference type="EMBL" id="CAH2103127.1"/>
    </source>
</evidence>
<dbReference type="InterPro" id="IPR038765">
    <property type="entry name" value="Papain-like_cys_pep_sf"/>
</dbReference>